<dbReference type="GO" id="GO:0005829">
    <property type="term" value="C:cytosol"/>
    <property type="evidence" value="ECO:0007669"/>
    <property type="project" value="TreeGrafter"/>
</dbReference>
<evidence type="ECO:0000259" key="2">
    <source>
        <dbReference type="PROSITE" id="PS50851"/>
    </source>
</evidence>
<reference evidence="3 4" key="1">
    <citation type="journal article" date="2005" name="Nucleic Acids Res.">
        <title>Genomic blueprint of Hahella chejuensis, a marine microbe producing an algicidal agent.</title>
        <authorList>
            <person name="Jeong H."/>
            <person name="Yim J.H."/>
            <person name="Lee C."/>
            <person name="Choi S.-H."/>
            <person name="Park Y.K."/>
            <person name="Yoon S.H."/>
            <person name="Hur C.-G."/>
            <person name="Kang H.-Y."/>
            <person name="Kim D."/>
            <person name="Lee H.H."/>
            <person name="Park K.H."/>
            <person name="Park S.-H."/>
            <person name="Park H.-S."/>
            <person name="Lee H.K."/>
            <person name="Oh T.K."/>
            <person name="Kim J.F."/>
        </authorList>
    </citation>
    <scope>NUCLEOTIDE SEQUENCE [LARGE SCALE GENOMIC DNA]</scope>
    <source>
        <strain evidence="3 4">KCTC 2396</strain>
    </source>
</reference>
<dbReference type="InterPro" id="IPR039315">
    <property type="entry name" value="CheW"/>
</dbReference>
<dbReference type="OrthoDB" id="9790406at2"/>
<organism evidence="3 4">
    <name type="scientific">Hahella chejuensis (strain KCTC 2396)</name>
    <dbReference type="NCBI Taxonomy" id="349521"/>
    <lineage>
        <taxon>Bacteria</taxon>
        <taxon>Pseudomonadati</taxon>
        <taxon>Pseudomonadota</taxon>
        <taxon>Gammaproteobacteria</taxon>
        <taxon>Oceanospirillales</taxon>
        <taxon>Hahellaceae</taxon>
        <taxon>Hahella</taxon>
    </lineage>
</organism>
<dbReference type="PROSITE" id="PS50851">
    <property type="entry name" value="CHEW"/>
    <property type="match status" value="1"/>
</dbReference>
<sequence length="200" mass="22502">MKGSTYTDWEALKRNLQQVEQFLANEFNPSPDSARARLQDRARELAEPEKEEDESDRMEALVFELAQETYALEPEFIAEVVPLKPPTPVPCTPPYVLGVIGVRGRIVSVLDLRVFFDLPLKGLSDRNSVVVLSQGGREFGLLTDRVAGIRIVSRSSLNTRLDHLSGVRKEYLLGVTPSHWAVLDAYKLLNDSRLIVNDRV</sequence>
<dbReference type="SUPFAM" id="SSF50341">
    <property type="entry name" value="CheW-like"/>
    <property type="match status" value="1"/>
</dbReference>
<feature type="compositionally biased region" description="Basic and acidic residues" evidence="1">
    <location>
        <begin position="34"/>
        <end position="48"/>
    </location>
</feature>
<dbReference type="KEGG" id="hch:HCH_03849"/>
<dbReference type="GO" id="GO:0006935">
    <property type="term" value="P:chemotaxis"/>
    <property type="evidence" value="ECO:0007669"/>
    <property type="project" value="InterPro"/>
</dbReference>
<dbReference type="GO" id="GO:0007165">
    <property type="term" value="P:signal transduction"/>
    <property type="evidence" value="ECO:0007669"/>
    <property type="project" value="InterPro"/>
</dbReference>
<feature type="domain" description="CheW-like" evidence="2">
    <location>
        <begin position="57"/>
        <end position="200"/>
    </location>
</feature>
<evidence type="ECO:0000313" key="3">
    <source>
        <dbReference type="EMBL" id="ABC30577.1"/>
    </source>
</evidence>
<dbReference type="Gene3D" id="2.30.30.40">
    <property type="entry name" value="SH3 Domains"/>
    <property type="match status" value="1"/>
</dbReference>
<dbReference type="PANTHER" id="PTHR22617">
    <property type="entry name" value="CHEMOTAXIS SENSOR HISTIDINE KINASE-RELATED"/>
    <property type="match status" value="1"/>
</dbReference>
<dbReference type="SMART" id="SM00260">
    <property type="entry name" value="CheW"/>
    <property type="match status" value="1"/>
</dbReference>
<dbReference type="InterPro" id="IPR036061">
    <property type="entry name" value="CheW-like_dom_sf"/>
</dbReference>
<dbReference type="Pfam" id="PF01584">
    <property type="entry name" value="CheW"/>
    <property type="match status" value="1"/>
</dbReference>
<dbReference type="EMBL" id="CP000155">
    <property type="protein sequence ID" value="ABC30577.1"/>
    <property type="molecule type" value="Genomic_DNA"/>
</dbReference>
<accession>Q2SFJ7</accession>
<dbReference type="InterPro" id="IPR002545">
    <property type="entry name" value="CheW-lke_dom"/>
</dbReference>
<feature type="region of interest" description="Disordered" evidence="1">
    <location>
        <begin position="27"/>
        <end position="56"/>
    </location>
</feature>
<dbReference type="RefSeq" id="WP_011397644.1">
    <property type="nucleotide sequence ID" value="NC_007645.1"/>
</dbReference>
<proteinExistence type="predicted"/>
<evidence type="ECO:0000256" key="1">
    <source>
        <dbReference type="SAM" id="MobiDB-lite"/>
    </source>
</evidence>
<evidence type="ECO:0000313" key="4">
    <source>
        <dbReference type="Proteomes" id="UP000000238"/>
    </source>
</evidence>
<protein>
    <submittedName>
        <fullName evidence="3">Chemotaxis signal transduction protein</fullName>
    </submittedName>
</protein>
<dbReference type="Gene3D" id="2.40.50.180">
    <property type="entry name" value="CheA-289, Domain 4"/>
    <property type="match status" value="1"/>
</dbReference>
<dbReference type="Proteomes" id="UP000000238">
    <property type="component" value="Chromosome"/>
</dbReference>
<dbReference type="eggNOG" id="COG0835">
    <property type="taxonomic scope" value="Bacteria"/>
</dbReference>
<dbReference type="PANTHER" id="PTHR22617:SF43">
    <property type="entry name" value="PROTEIN PILI"/>
    <property type="match status" value="1"/>
</dbReference>
<keyword evidence="4" id="KW-1185">Reference proteome</keyword>
<dbReference type="STRING" id="349521.HCH_03849"/>
<name>Q2SFJ7_HAHCH</name>
<dbReference type="AlphaFoldDB" id="Q2SFJ7"/>
<gene>
    <name evidence="3" type="ordered locus">HCH_03849</name>
</gene>
<dbReference type="HOGENOM" id="CLU_048995_4_0_6"/>